<gene>
    <name evidence="2" type="ORF">GT037_000028</name>
</gene>
<dbReference type="RefSeq" id="XP_038790931.1">
    <property type="nucleotide sequence ID" value="XM_038925075.1"/>
</dbReference>
<evidence type="ECO:0000313" key="2">
    <source>
        <dbReference type="EMBL" id="KAF7681052.1"/>
    </source>
</evidence>
<feature type="region of interest" description="Disordered" evidence="1">
    <location>
        <begin position="189"/>
        <end position="228"/>
    </location>
</feature>
<proteinExistence type="predicted"/>
<sequence length="304" mass="33650">MYITNSDLPAFESRNSDRIRAHSIVPALKTSKKDLELADEAEYQRKDASVSVETVVKSPELIFANTKDETTFQTQADNIIDASKTYPDVKHASTSSPVAAMTITKDTTATVISSTLNSSQASSVSMFPSSVATKQALQDTPESTFFSQSQEVLTQSRGHTITRTIDPKDLQPPTSSMERRQKRALKAAKKDAAVEINPRRSARLAAKPKPACATTATKERQAPRPTAKNVLLLYPVLERGSKRGRKDSEEEEEDDYEKGGYESGRKKKIVSKATVERQRETRGNTTKRGGNGLHRRTALERYDL</sequence>
<reference evidence="2" key="2">
    <citation type="submission" date="2020-08" db="EMBL/GenBank/DDBJ databases">
        <title>Draft Genome Sequence of Cumin Blight Pathogen Alternaria burnsii.</title>
        <authorList>
            <person name="Feng Z."/>
        </authorList>
    </citation>
    <scope>NUCLEOTIDE SEQUENCE</scope>
    <source>
        <strain evidence="2">CBS107.38</strain>
    </source>
</reference>
<evidence type="ECO:0000256" key="1">
    <source>
        <dbReference type="SAM" id="MobiDB-lite"/>
    </source>
</evidence>
<feature type="region of interest" description="Disordered" evidence="1">
    <location>
        <begin position="241"/>
        <end position="304"/>
    </location>
</feature>
<comment type="caution">
    <text evidence="2">The sequence shown here is derived from an EMBL/GenBank/DDBJ whole genome shotgun (WGS) entry which is preliminary data.</text>
</comment>
<protein>
    <submittedName>
        <fullName evidence="2">Uncharacterized protein</fullName>
    </submittedName>
</protein>
<accession>A0A8H7EJ90</accession>
<evidence type="ECO:0000313" key="3">
    <source>
        <dbReference type="Proteomes" id="UP000596902"/>
    </source>
</evidence>
<dbReference type="OrthoDB" id="3694898at2759"/>
<dbReference type="EMBL" id="JAAABM010000001">
    <property type="protein sequence ID" value="KAF7681052.1"/>
    <property type="molecule type" value="Genomic_DNA"/>
</dbReference>
<reference evidence="2" key="1">
    <citation type="submission" date="2020-01" db="EMBL/GenBank/DDBJ databases">
        <authorList>
            <person name="Feng Z.H.Z."/>
        </authorList>
    </citation>
    <scope>NUCLEOTIDE SEQUENCE</scope>
    <source>
        <strain evidence="2">CBS107.38</strain>
    </source>
</reference>
<dbReference type="GeneID" id="62198253"/>
<organism evidence="2 3">
    <name type="scientific">Alternaria burnsii</name>
    <dbReference type="NCBI Taxonomy" id="1187904"/>
    <lineage>
        <taxon>Eukaryota</taxon>
        <taxon>Fungi</taxon>
        <taxon>Dikarya</taxon>
        <taxon>Ascomycota</taxon>
        <taxon>Pezizomycotina</taxon>
        <taxon>Dothideomycetes</taxon>
        <taxon>Pleosporomycetidae</taxon>
        <taxon>Pleosporales</taxon>
        <taxon>Pleosporineae</taxon>
        <taxon>Pleosporaceae</taxon>
        <taxon>Alternaria</taxon>
        <taxon>Alternaria sect. Alternaria</taxon>
    </lineage>
</organism>
<name>A0A8H7EJ90_9PLEO</name>
<feature type="compositionally biased region" description="Low complexity" evidence="1">
    <location>
        <begin position="205"/>
        <end position="216"/>
    </location>
</feature>
<keyword evidence="3" id="KW-1185">Reference proteome</keyword>
<dbReference type="Proteomes" id="UP000596902">
    <property type="component" value="Unassembled WGS sequence"/>
</dbReference>
<dbReference type="AlphaFoldDB" id="A0A8H7EJ90"/>